<sequence length="122" mass="14146">MIAGLTMLAATQHTAQFTVDLAFVIHALPLWFLVFALFLPRLAMVLAWFQGLLGPFHFDLTPPHFQGWLPLLFWLLLPRALVLYLIYQDQGIHFWFLLHLLVALLVWAGGGHRMTRTRRRVD</sequence>
<dbReference type="Proteomes" id="UP000568106">
    <property type="component" value="Unassembled WGS sequence"/>
</dbReference>
<evidence type="ECO:0000313" key="2">
    <source>
        <dbReference type="EMBL" id="MBB5318940.1"/>
    </source>
</evidence>
<protein>
    <submittedName>
        <fullName evidence="2">Uncharacterized protein</fullName>
    </submittedName>
</protein>
<keyword evidence="1" id="KW-0812">Transmembrane</keyword>
<feature type="transmembrane region" description="Helical" evidence="1">
    <location>
        <begin position="30"/>
        <end position="53"/>
    </location>
</feature>
<keyword evidence="3" id="KW-1185">Reference proteome</keyword>
<dbReference type="AlphaFoldDB" id="A0A7W8MTJ5"/>
<dbReference type="EMBL" id="JACHDY010000006">
    <property type="protein sequence ID" value="MBB5318940.1"/>
    <property type="molecule type" value="Genomic_DNA"/>
</dbReference>
<keyword evidence="1" id="KW-1133">Transmembrane helix</keyword>
<feature type="transmembrane region" description="Helical" evidence="1">
    <location>
        <begin position="65"/>
        <end position="86"/>
    </location>
</feature>
<evidence type="ECO:0000313" key="3">
    <source>
        <dbReference type="Proteomes" id="UP000568106"/>
    </source>
</evidence>
<gene>
    <name evidence="2" type="ORF">HDF09_003639</name>
</gene>
<organism evidence="2 3">
    <name type="scientific">Tunturiibacter empetritectus</name>
    <dbReference type="NCBI Taxonomy" id="3069691"/>
    <lineage>
        <taxon>Bacteria</taxon>
        <taxon>Pseudomonadati</taxon>
        <taxon>Acidobacteriota</taxon>
        <taxon>Terriglobia</taxon>
        <taxon>Terriglobales</taxon>
        <taxon>Acidobacteriaceae</taxon>
        <taxon>Tunturiibacter</taxon>
    </lineage>
</organism>
<reference evidence="2" key="1">
    <citation type="submission" date="2020-08" db="EMBL/GenBank/DDBJ databases">
        <title>Genomic Encyclopedia of Type Strains, Phase IV (KMG-V): Genome sequencing to study the core and pangenomes of soil and plant-associated prokaryotes.</title>
        <authorList>
            <person name="Whitman W."/>
        </authorList>
    </citation>
    <scope>NUCLEOTIDE SEQUENCE [LARGE SCALE GENOMIC DNA]</scope>
    <source>
        <strain evidence="2">M8UP27</strain>
    </source>
</reference>
<proteinExistence type="predicted"/>
<feature type="transmembrane region" description="Helical" evidence="1">
    <location>
        <begin position="92"/>
        <end position="110"/>
    </location>
</feature>
<name>A0A7W8MTJ5_9BACT</name>
<evidence type="ECO:0000256" key="1">
    <source>
        <dbReference type="SAM" id="Phobius"/>
    </source>
</evidence>
<accession>A0A7W8MTJ5</accession>
<keyword evidence="1" id="KW-0472">Membrane</keyword>
<comment type="caution">
    <text evidence="2">The sequence shown here is derived from an EMBL/GenBank/DDBJ whole genome shotgun (WGS) entry which is preliminary data.</text>
</comment>